<keyword evidence="4" id="KW-1185">Reference proteome</keyword>
<feature type="compositionally biased region" description="Polar residues" evidence="1">
    <location>
        <begin position="126"/>
        <end position="141"/>
    </location>
</feature>
<comment type="caution">
    <text evidence="3">The sequence shown here is derived from an EMBL/GenBank/DDBJ whole genome shotgun (WGS) entry which is preliminary data.</text>
</comment>
<feature type="chain" id="PRO_5041229066" evidence="2">
    <location>
        <begin position="19"/>
        <end position="168"/>
    </location>
</feature>
<reference evidence="3" key="1">
    <citation type="submission" date="2023-06" db="EMBL/GenBank/DDBJ databases">
        <title>Genome-scale phylogeny and comparative genomics of the fungal order Sordariales.</title>
        <authorList>
            <consortium name="Lawrence Berkeley National Laboratory"/>
            <person name="Hensen N."/>
            <person name="Bonometti L."/>
            <person name="Westerberg I."/>
            <person name="Brannstrom I.O."/>
            <person name="Guillou S."/>
            <person name="Cros-Aarteil S."/>
            <person name="Calhoun S."/>
            <person name="Haridas S."/>
            <person name="Kuo A."/>
            <person name="Mondo S."/>
            <person name="Pangilinan J."/>
            <person name="Riley R."/>
            <person name="LaButti K."/>
            <person name="Andreopoulos B."/>
            <person name="Lipzen A."/>
            <person name="Chen C."/>
            <person name="Yanf M."/>
            <person name="Daum C."/>
            <person name="Ng V."/>
            <person name="Clum A."/>
            <person name="Steindorff A."/>
            <person name="Ohm R."/>
            <person name="Martin F."/>
            <person name="Silar P."/>
            <person name="Natvig D."/>
            <person name="Lalanne C."/>
            <person name="Gautier V."/>
            <person name="Ament-velasquez S.L."/>
            <person name="Kruys A."/>
            <person name="Hutchinson M.I."/>
            <person name="Powell A.J."/>
            <person name="Barry K."/>
            <person name="Miller A.N."/>
            <person name="Grigoriev I.V."/>
            <person name="Debuchy R."/>
            <person name="Gladieux P."/>
            <person name="Thoren M.H."/>
            <person name="Johannesson H."/>
        </authorList>
    </citation>
    <scope>NUCLEOTIDE SEQUENCE</scope>
    <source>
        <strain evidence="3">SMH3391-2</strain>
    </source>
</reference>
<sequence length="168" mass="18755">MKCWTCTPFLALFRGMRSGRVLSWNWDEDADDITKVWLENLEACGVDLIEYGKTEQAALEYLRATQSGRPRRLVMDTSRSRGGPGPTPWKIVEICGLEYGLKPSDWAIRWDVGPDLPDDLKGNPIVTDNSSELGRQFGQSDACSPGRHADLQCDASSVPLRIPGEWVD</sequence>
<protein>
    <submittedName>
        <fullName evidence="3">Uncharacterized protein</fullName>
    </submittedName>
</protein>
<keyword evidence="2" id="KW-0732">Signal</keyword>
<name>A0AA39TRK8_9PEZI</name>
<dbReference type="AlphaFoldDB" id="A0AA39TRK8"/>
<evidence type="ECO:0000256" key="1">
    <source>
        <dbReference type="SAM" id="MobiDB-lite"/>
    </source>
</evidence>
<dbReference type="EMBL" id="JAULSR010000010">
    <property type="protein sequence ID" value="KAK0610412.1"/>
    <property type="molecule type" value="Genomic_DNA"/>
</dbReference>
<gene>
    <name evidence="3" type="ORF">B0T17DRAFT_111957</name>
</gene>
<evidence type="ECO:0000256" key="2">
    <source>
        <dbReference type="SAM" id="SignalP"/>
    </source>
</evidence>
<organism evidence="3 4">
    <name type="scientific">Bombardia bombarda</name>
    <dbReference type="NCBI Taxonomy" id="252184"/>
    <lineage>
        <taxon>Eukaryota</taxon>
        <taxon>Fungi</taxon>
        <taxon>Dikarya</taxon>
        <taxon>Ascomycota</taxon>
        <taxon>Pezizomycotina</taxon>
        <taxon>Sordariomycetes</taxon>
        <taxon>Sordariomycetidae</taxon>
        <taxon>Sordariales</taxon>
        <taxon>Lasiosphaeriaceae</taxon>
        <taxon>Bombardia</taxon>
    </lineage>
</organism>
<accession>A0AA39TRK8</accession>
<dbReference type="Proteomes" id="UP001174934">
    <property type="component" value="Unassembled WGS sequence"/>
</dbReference>
<evidence type="ECO:0000313" key="3">
    <source>
        <dbReference type="EMBL" id="KAK0610412.1"/>
    </source>
</evidence>
<feature type="signal peptide" evidence="2">
    <location>
        <begin position="1"/>
        <end position="18"/>
    </location>
</feature>
<feature type="region of interest" description="Disordered" evidence="1">
    <location>
        <begin position="121"/>
        <end position="141"/>
    </location>
</feature>
<proteinExistence type="predicted"/>
<evidence type="ECO:0000313" key="4">
    <source>
        <dbReference type="Proteomes" id="UP001174934"/>
    </source>
</evidence>